<dbReference type="InterPro" id="IPR050422">
    <property type="entry name" value="X-Pro_aminopeptidase_P"/>
</dbReference>
<dbReference type="InterPro" id="IPR032416">
    <property type="entry name" value="Peptidase_M24_C"/>
</dbReference>
<feature type="domain" description="Peptidase M24" evidence="4">
    <location>
        <begin position="319"/>
        <end position="533"/>
    </location>
</feature>
<reference evidence="7 8" key="1">
    <citation type="submission" date="2010-02" db="EMBL/GenBank/DDBJ databases">
        <authorList>
            <person name="Weinstock G."/>
            <person name="Sodergren E."/>
            <person name="Clifton S."/>
            <person name="Fulton L."/>
            <person name="Fulton B."/>
            <person name="Courtney L."/>
            <person name="Fronick C."/>
            <person name="Harrison M."/>
            <person name="Strong C."/>
            <person name="Farmer C."/>
            <person name="Delahaunty K."/>
            <person name="Markovic C."/>
            <person name="Hall O."/>
            <person name="Minx P."/>
            <person name="Tomlinson C."/>
            <person name="Mitreva M."/>
            <person name="Nelson J."/>
            <person name="Hou S."/>
            <person name="Wollam A."/>
            <person name="Pepin K.H."/>
            <person name="Johnson M."/>
            <person name="Bhonagiri V."/>
            <person name="Zhang X."/>
            <person name="Suruliraj S."/>
            <person name="Warren W."/>
            <person name="Chinwalla A."/>
            <person name="Mardis E.R."/>
            <person name="Wilson R.K."/>
        </authorList>
    </citation>
    <scope>NUCLEOTIDE SEQUENCE [LARGE SCALE GENOMIC DNA]</scope>
    <source>
        <strain evidence="7 8">DSM 2876</strain>
    </source>
</reference>
<dbReference type="PANTHER" id="PTHR43763">
    <property type="entry name" value="XAA-PRO AMINOPEPTIDASE 1"/>
    <property type="match status" value="1"/>
</dbReference>
<keyword evidence="2" id="KW-0479">Metal-binding</keyword>
<gene>
    <name evidence="7" type="ORF">BUTYVIB_00312</name>
</gene>
<evidence type="ECO:0000256" key="1">
    <source>
        <dbReference type="ARBA" id="ARBA00008766"/>
    </source>
</evidence>
<dbReference type="InterPro" id="IPR036005">
    <property type="entry name" value="Creatinase/aminopeptidase-like"/>
</dbReference>
<dbReference type="FunFam" id="3.90.230.10:FF:000009">
    <property type="entry name" value="xaa-Pro aminopeptidase 2"/>
    <property type="match status" value="1"/>
</dbReference>
<evidence type="ECO:0000259" key="6">
    <source>
        <dbReference type="Pfam" id="PF16188"/>
    </source>
</evidence>
<dbReference type="Pfam" id="PF01321">
    <property type="entry name" value="Creatinase_N"/>
    <property type="match status" value="1"/>
</dbReference>
<organism evidence="7 8">
    <name type="scientific">Eshraghiella crossota DSM 2876</name>
    <dbReference type="NCBI Taxonomy" id="511680"/>
    <lineage>
        <taxon>Bacteria</taxon>
        <taxon>Bacillati</taxon>
        <taxon>Bacillota</taxon>
        <taxon>Clostridia</taxon>
        <taxon>Lachnospirales</taxon>
        <taxon>Lachnospiraceae</taxon>
        <taxon>Eshraghiella</taxon>
    </lineage>
</organism>
<comment type="caution">
    <text evidence="7">The sequence shown here is derived from an EMBL/GenBank/DDBJ whole genome shotgun (WGS) entry which is preliminary data.</text>
</comment>
<evidence type="ECO:0000313" key="8">
    <source>
        <dbReference type="Proteomes" id="UP000006238"/>
    </source>
</evidence>
<dbReference type="Pfam" id="PF16188">
    <property type="entry name" value="Peptidase_M24_C"/>
    <property type="match status" value="1"/>
</dbReference>
<dbReference type="eggNOG" id="COG0006">
    <property type="taxonomic scope" value="Bacteria"/>
</dbReference>
<dbReference type="InterPro" id="IPR000994">
    <property type="entry name" value="Pept_M24"/>
</dbReference>
<dbReference type="Pfam" id="PF00557">
    <property type="entry name" value="Peptidase_M24"/>
    <property type="match status" value="1"/>
</dbReference>
<evidence type="ECO:0000259" key="4">
    <source>
        <dbReference type="Pfam" id="PF00557"/>
    </source>
</evidence>
<dbReference type="InterPro" id="IPR033740">
    <property type="entry name" value="Pept_M24B"/>
</dbReference>
<evidence type="ECO:0000313" key="7">
    <source>
        <dbReference type="EMBL" id="EFF69798.1"/>
    </source>
</evidence>
<dbReference type="Gene3D" id="3.90.230.10">
    <property type="entry name" value="Creatinase/methionine aminopeptidase superfamily"/>
    <property type="match status" value="1"/>
</dbReference>
<dbReference type="PANTHER" id="PTHR43763:SF6">
    <property type="entry name" value="XAA-PRO AMINOPEPTIDASE 1"/>
    <property type="match status" value="1"/>
</dbReference>
<dbReference type="InterPro" id="IPR000587">
    <property type="entry name" value="Creatinase_N"/>
</dbReference>
<dbReference type="Proteomes" id="UP000006238">
    <property type="component" value="Unassembled WGS sequence"/>
</dbReference>
<comment type="similarity">
    <text evidence="1">Belongs to the peptidase M24B family.</text>
</comment>
<dbReference type="EMBL" id="ABWN01000017">
    <property type="protein sequence ID" value="EFF69798.1"/>
    <property type="molecule type" value="Genomic_DNA"/>
</dbReference>
<keyword evidence="8" id="KW-1185">Reference proteome</keyword>
<dbReference type="CDD" id="cd01085">
    <property type="entry name" value="APP"/>
    <property type="match status" value="1"/>
</dbReference>
<dbReference type="AlphaFoldDB" id="D4RWI1"/>
<feature type="domain" description="Creatinase N-terminal" evidence="5">
    <location>
        <begin position="18"/>
        <end position="145"/>
    </location>
</feature>
<dbReference type="Gene3D" id="3.40.350.10">
    <property type="entry name" value="Creatinase/prolidase N-terminal domain"/>
    <property type="match status" value="2"/>
</dbReference>
<dbReference type="SUPFAM" id="SSF53092">
    <property type="entry name" value="Creatinase/prolidase N-terminal domain"/>
    <property type="match status" value="1"/>
</dbReference>
<proteinExistence type="inferred from homology"/>
<keyword evidence="3" id="KW-0378">Hydrolase</keyword>
<evidence type="ECO:0000256" key="2">
    <source>
        <dbReference type="ARBA" id="ARBA00022723"/>
    </source>
</evidence>
<dbReference type="GO" id="GO:0005737">
    <property type="term" value="C:cytoplasm"/>
    <property type="evidence" value="ECO:0007669"/>
    <property type="project" value="UniProtKB-ARBA"/>
</dbReference>
<sequence>MTLRFFWRGDKMQVTEKINALRKIMGDSNIDAYIIVTDDYHGSEYVGDYFKEREYMSGFTGSAGTLLVMTDFAGLWTDGRYFLQAEEELAGTGIELMKSGEADCPSIEVFLYDKLKENSVVGFDGRTVNCNFFSRLKNRLDSKKITYAMDKDLVDAIWKDRPGMSSRKVWELDYEYTGMSRKDKIGHLFEIMDKNGADAMVLTALDEIAWLLNLRGDDIEYCPVFLSFMYISKKISVLYVNRSILSDDIISGLADDGIIIKDYESVYDNLAGISSEKIMIDPSSANCFIKENIAINSFAYETESPVELMKAIKNPIETENIESAHIKDGVAVTKFVRWLTENVKKGTVTEMSAAEKLDEFRKMGEGYIGQSFATIVAYKEHGAIVHYEATKKTDVTMKPVGLCLIDTGGHYLQGTTDITRTVPLGKLTEEEKKAYTLVLVGHLRLAATVFKYGVTGGGLDIIAREPLWEYGMDFRHGTGHGVGYLLNVHEGPQRISWKNNDVVLDEGMVISDEPGYYETGKFGIRHENLLLVKADLPETEYGKMCYFKNLTYVPFDKEALLPELMTSRDIMLFNRYQKNVYESISPYLCDDDKKWLESYTKPIENFTF</sequence>
<dbReference type="GO" id="GO:0070006">
    <property type="term" value="F:metalloaminopeptidase activity"/>
    <property type="evidence" value="ECO:0007669"/>
    <property type="project" value="InterPro"/>
</dbReference>
<dbReference type="SUPFAM" id="SSF55920">
    <property type="entry name" value="Creatinase/aminopeptidase"/>
    <property type="match status" value="1"/>
</dbReference>
<name>D4RWI1_9FIRM</name>
<protein>
    <submittedName>
        <fullName evidence="7">Creatinase</fullName>
    </submittedName>
</protein>
<dbReference type="STRING" id="45851.BHV86_07320"/>
<dbReference type="Pfam" id="PF16189">
    <property type="entry name" value="Creatinase_N_2"/>
    <property type="match status" value="1"/>
</dbReference>
<accession>D4RWI1</accession>
<dbReference type="InterPro" id="IPR029149">
    <property type="entry name" value="Creatin/AminoP/Spt16_N"/>
</dbReference>
<feature type="domain" description="Peptidase M24 C-terminal" evidence="6">
    <location>
        <begin position="544"/>
        <end position="603"/>
    </location>
</feature>
<evidence type="ECO:0000259" key="5">
    <source>
        <dbReference type="Pfam" id="PF01321"/>
    </source>
</evidence>
<dbReference type="GO" id="GO:0046872">
    <property type="term" value="F:metal ion binding"/>
    <property type="evidence" value="ECO:0007669"/>
    <property type="project" value="UniProtKB-KW"/>
</dbReference>
<dbReference type="HOGENOM" id="CLU_011781_2_4_9"/>
<evidence type="ECO:0000256" key="3">
    <source>
        <dbReference type="ARBA" id="ARBA00022801"/>
    </source>
</evidence>